<dbReference type="RefSeq" id="WP_146942342.1">
    <property type="nucleotide sequence ID" value="NZ_BJYJ01000016.1"/>
</dbReference>
<dbReference type="OrthoDB" id="9797882at2"/>
<dbReference type="InterPro" id="IPR001910">
    <property type="entry name" value="Inosine/uridine_hydrolase_dom"/>
</dbReference>
<evidence type="ECO:0000259" key="1">
    <source>
        <dbReference type="Pfam" id="PF01156"/>
    </source>
</evidence>
<feature type="domain" description="Inosine/uridine-preferring nucleoside hydrolase" evidence="1">
    <location>
        <begin position="14"/>
        <end position="243"/>
    </location>
</feature>
<dbReference type="SUPFAM" id="SSF53590">
    <property type="entry name" value="Nucleoside hydrolase"/>
    <property type="match status" value="1"/>
</dbReference>
<evidence type="ECO:0000313" key="3">
    <source>
        <dbReference type="Proteomes" id="UP000321863"/>
    </source>
</evidence>
<dbReference type="EMBL" id="BJYJ01000016">
    <property type="protein sequence ID" value="GEN76998.1"/>
    <property type="molecule type" value="Genomic_DNA"/>
</dbReference>
<proteinExistence type="predicted"/>
<dbReference type="InterPro" id="IPR036452">
    <property type="entry name" value="Ribo_hydro-like"/>
</dbReference>
<accession>A0A511YP79</accession>
<dbReference type="GO" id="GO:0016799">
    <property type="term" value="F:hydrolase activity, hydrolyzing N-glycosyl compounds"/>
    <property type="evidence" value="ECO:0007669"/>
    <property type="project" value="InterPro"/>
</dbReference>
<gene>
    <name evidence="2" type="ORF">CHA01nite_27380</name>
</gene>
<comment type="caution">
    <text evidence="2">The sequence shown here is derived from an EMBL/GenBank/DDBJ whole genome shotgun (WGS) entry which is preliminary data.</text>
</comment>
<evidence type="ECO:0000313" key="2">
    <source>
        <dbReference type="EMBL" id="GEN76998.1"/>
    </source>
</evidence>
<dbReference type="Proteomes" id="UP000321863">
    <property type="component" value="Unassembled WGS sequence"/>
</dbReference>
<keyword evidence="3" id="KW-1185">Reference proteome</keyword>
<dbReference type="Gene3D" id="3.90.245.10">
    <property type="entry name" value="Ribonucleoside hydrolase-like"/>
    <property type="match status" value="1"/>
</dbReference>
<protein>
    <recommendedName>
        <fullName evidence="1">Inosine/uridine-preferring nucleoside hydrolase domain-containing protein</fullName>
    </recommendedName>
</protein>
<sequence>MQYKIPFHFDMETADPDDAMTLAILATHPRVHLVSVSIHPGGKDQIGFVRKILNILDREDIRIGAGTPKSDAPRVSVFHRDWVGGFKDSEADGPAAEIMADTLRQFPDSTLLTGAALTNPYALYETGVFFNRWFCQGGFAGDNIVPKEHRMQKFDGKITCATFNLNGNPLAAEVLFSIPMAERRLISKNVCHAAVFTNADAEMLMPFRNHNKGLDLFLKAVELKEKALHDTVAALLAIDPCKSLWAEVIPYRTRGEWGSWKAEENSGKSPSLITTFIPDLKDLWMLIKPENF</sequence>
<organism evidence="2 3">
    <name type="scientific">Chryseobacterium hagamense</name>
    <dbReference type="NCBI Taxonomy" id="395935"/>
    <lineage>
        <taxon>Bacteria</taxon>
        <taxon>Pseudomonadati</taxon>
        <taxon>Bacteroidota</taxon>
        <taxon>Flavobacteriia</taxon>
        <taxon>Flavobacteriales</taxon>
        <taxon>Weeksellaceae</taxon>
        <taxon>Chryseobacterium group</taxon>
        <taxon>Chryseobacterium</taxon>
    </lineage>
</organism>
<reference evidence="2 3" key="1">
    <citation type="submission" date="2019-07" db="EMBL/GenBank/DDBJ databases">
        <title>Whole genome shotgun sequence of Chryseobacterium hagamense NBRC 105253.</title>
        <authorList>
            <person name="Hosoyama A."/>
            <person name="Uohara A."/>
            <person name="Ohji S."/>
            <person name="Ichikawa N."/>
        </authorList>
    </citation>
    <scope>NUCLEOTIDE SEQUENCE [LARGE SCALE GENOMIC DNA]</scope>
    <source>
        <strain evidence="2 3">NBRC 105253</strain>
    </source>
</reference>
<name>A0A511YP79_9FLAO</name>
<dbReference type="AlphaFoldDB" id="A0A511YP79"/>
<dbReference type="Pfam" id="PF01156">
    <property type="entry name" value="IU_nuc_hydro"/>
    <property type="match status" value="1"/>
</dbReference>